<dbReference type="EMBL" id="QEOP01000004">
    <property type="protein sequence ID" value="PVZ93385.1"/>
    <property type="molecule type" value="Genomic_DNA"/>
</dbReference>
<gene>
    <name evidence="5" type="ORF">DDQ50_15530</name>
</gene>
<organism evidence="5 6">
    <name type="scientific">Amnibacterium flavum</name>
    <dbReference type="NCBI Taxonomy" id="2173173"/>
    <lineage>
        <taxon>Bacteria</taxon>
        <taxon>Bacillati</taxon>
        <taxon>Actinomycetota</taxon>
        <taxon>Actinomycetes</taxon>
        <taxon>Micrococcales</taxon>
        <taxon>Microbacteriaceae</taxon>
        <taxon>Amnibacterium</taxon>
    </lineage>
</organism>
<comment type="caution">
    <text evidence="5">The sequence shown here is derived from an EMBL/GenBank/DDBJ whole genome shotgun (WGS) entry which is preliminary data.</text>
</comment>
<dbReference type="SMART" id="SM01130">
    <property type="entry name" value="DHDPS"/>
    <property type="match status" value="1"/>
</dbReference>
<reference evidence="5 6" key="1">
    <citation type="submission" date="2018-05" db="EMBL/GenBank/DDBJ databases">
        <title>Amnibacterium sp. M8JJ-5, whole genome shotgun sequence.</title>
        <authorList>
            <person name="Tuo L."/>
        </authorList>
    </citation>
    <scope>NUCLEOTIDE SEQUENCE [LARGE SCALE GENOMIC DNA]</scope>
    <source>
        <strain evidence="5 6">M8JJ-5</strain>
    </source>
</reference>
<dbReference type="PIRSF" id="PIRSF001365">
    <property type="entry name" value="DHDPS"/>
    <property type="match status" value="1"/>
</dbReference>
<evidence type="ECO:0000313" key="6">
    <source>
        <dbReference type="Proteomes" id="UP000244893"/>
    </source>
</evidence>
<protein>
    <submittedName>
        <fullName evidence="5">Dihydrodipicolinate synthase family protein</fullName>
    </submittedName>
</protein>
<name>A0A2V1HLQ6_9MICO</name>
<dbReference type="AlphaFoldDB" id="A0A2V1HLQ6"/>
<dbReference type="GO" id="GO:0008840">
    <property type="term" value="F:4-hydroxy-tetrahydrodipicolinate synthase activity"/>
    <property type="evidence" value="ECO:0007669"/>
    <property type="project" value="TreeGrafter"/>
</dbReference>
<dbReference type="InterPro" id="IPR013785">
    <property type="entry name" value="Aldolase_TIM"/>
</dbReference>
<dbReference type="Gene3D" id="3.20.20.70">
    <property type="entry name" value="Aldolase class I"/>
    <property type="match status" value="1"/>
</dbReference>
<dbReference type="Pfam" id="PF00701">
    <property type="entry name" value="DHDPS"/>
    <property type="match status" value="1"/>
</dbReference>
<dbReference type="GO" id="GO:0005829">
    <property type="term" value="C:cytosol"/>
    <property type="evidence" value="ECO:0007669"/>
    <property type="project" value="TreeGrafter"/>
</dbReference>
<evidence type="ECO:0000313" key="5">
    <source>
        <dbReference type="EMBL" id="PVZ93385.1"/>
    </source>
</evidence>
<dbReference type="Proteomes" id="UP000244893">
    <property type="component" value="Unassembled WGS sequence"/>
</dbReference>
<evidence type="ECO:0000256" key="4">
    <source>
        <dbReference type="PIRSR" id="PIRSR001365-2"/>
    </source>
</evidence>
<comment type="similarity">
    <text evidence="1 3">Belongs to the DapA family.</text>
</comment>
<evidence type="ECO:0000256" key="2">
    <source>
        <dbReference type="ARBA" id="ARBA00023239"/>
    </source>
</evidence>
<dbReference type="RefSeq" id="WP_116757713.1">
    <property type="nucleotide sequence ID" value="NZ_JBHUEX010000001.1"/>
</dbReference>
<proteinExistence type="inferred from homology"/>
<feature type="binding site" evidence="4">
    <location>
        <position position="211"/>
    </location>
    <ligand>
        <name>pyruvate</name>
        <dbReference type="ChEBI" id="CHEBI:15361"/>
    </ligand>
</feature>
<keyword evidence="6" id="KW-1185">Reference proteome</keyword>
<accession>A0A2V1HLQ6</accession>
<dbReference type="PANTHER" id="PTHR12128:SF66">
    <property type="entry name" value="4-HYDROXY-2-OXOGLUTARATE ALDOLASE, MITOCHONDRIAL"/>
    <property type="match status" value="1"/>
</dbReference>
<dbReference type="PANTHER" id="PTHR12128">
    <property type="entry name" value="DIHYDRODIPICOLINATE SYNTHASE"/>
    <property type="match status" value="1"/>
</dbReference>
<dbReference type="OrthoDB" id="3175637at2"/>
<evidence type="ECO:0000256" key="1">
    <source>
        <dbReference type="ARBA" id="ARBA00007592"/>
    </source>
</evidence>
<dbReference type="InterPro" id="IPR002220">
    <property type="entry name" value="DapA-like"/>
</dbReference>
<evidence type="ECO:0000256" key="3">
    <source>
        <dbReference type="PIRNR" id="PIRNR001365"/>
    </source>
</evidence>
<dbReference type="CDD" id="cd00408">
    <property type="entry name" value="DHDPS-like"/>
    <property type="match status" value="1"/>
</dbReference>
<sequence length="303" mass="32715">MAVLQGVIPVAPTVFRDDESLDIEGQRRVADFLVDAGSAAVCILANYSEQFSLDDAERKQVVAATVAQVDGRVPVMVTTSHYSARIAAQRSRAAQDAGAEIVMLMPPFFGATMAAGEQAVVYYFATVADSIDIDIMVQDAPLSTTRLSTALIARLAREIPQVRYAKIEVPRAAQKLRDLAALSGDDLPGLFDGEESVTLIPDLWAGAIGTMCSAMVPDILGGVVSDYLAGDRDGAELRWESVLPLIHYENRQCGLRAAKIALAAGKVIASDRSRAPFDDVSRDTRTELLRLLRRADPLVLNWN</sequence>
<dbReference type="SUPFAM" id="SSF51569">
    <property type="entry name" value="Aldolase"/>
    <property type="match status" value="1"/>
</dbReference>
<keyword evidence="2 3" id="KW-0456">Lyase</keyword>